<dbReference type="Proteomes" id="UP000828048">
    <property type="component" value="Chromosome 10"/>
</dbReference>
<organism evidence="1 2">
    <name type="scientific">Vaccinium darrowii</name>
    <dbReference type="NCBI Taxonomy" id="229202"/>
    <lineage>
        <taxon>Eukaryota</taxon>
        <taxon>Viridiplantae</taxon>
        <taxon>Streptophyta</taxon>
        <taxon>Embryophyta</taxon>
        <taxon>Tracheophyta</taxon>
        <taxon>Spermatophyta</taxon>
        <taxon>Magnoliopsida</taxon>
        <taxon>eudicotyledons</taxon>
        <taxon>Gunneridae</taxon>
        <taxon>Pentapetalae</taxon>
        <taxon>asterids</taxon>
        <taxon>Ericales</taxon>
        <taxon>Ericaceae</taxon>
        <taxon>Vaccinioideae</taxon>
        <taxon>Vaccinieae</taxon>
        <taxon>Vaccinium</taxon>
    </lineage>
</organism>
<comment type="caution">
    <text evidence="1">The sequence shown here is derived from an EMBL/GenBank/DDBJ whole genome shotgun (WGS) entry which is preliminary data.</text>
</comment>
<evidence type="ECO:0000313" key="2">
    <source>
        <dbReference type="Proteomes" id="UP000828048"/>
    </source>
</evidence>
<gene>
    <name evidence="1" type="ORF">Vadar_006563</name>
</gene>
<proteinExistence type="predicted"/>
<evidence type="ECO:0000313" key="1">
    <source>
        <dbReference type="EMBL" id="KAH7839634.1"/>
    </source>
</evidence>
<dbReference type="EMBL" id="CM037160">
    <property type="protein sequence ID" value="KAH7839634.1"/>
    <property type="molecule type" value="Genomic_DNA"/>
</dbReference>
<accession>A0ACB7XFV6</accession>
<keyword evidence="2" id="KW-1185">Reference proteome</keyword>
<protein>
    <submittedName>
        <fullName evidence="1">Uncharacterized protein</fullName>
    </submittedName>
</protein>
<sequence>MDIENNMSWTLTRDENYNFRAAHWFDLHSLLYNALLPPDIFLWGHLYLSFCVGNDKSNVKVKSQVLETGEIVEIVGNLLIAADGCLSSIRRNFLPELKLRYSGYVAYRGVLDFSDDEHSEAITGIRRAYPELGKCLYINF</sequence>
<reference evidence="1 2" key="1">
    <citation type="journal article" date="2021" name="Hortic Res">
        <title>High-quality reference genome and annotation aids understanding of berry development for evergreen blueberry (Vaccinium darrowii).</title>
        <authorList>
            <person name="Yu J."/>
            <person name="Hulse-Kemp A.M."/>
            <person name="Babiker E."/>
            <person name="Staton M."/>
        </authorList>
    </citation>
    <scope>NUCLEOTIDE SEQUENCE [LARGE SCALE GENOMIC DNA]</scope>
    <source>
        <strain evidence="2">cv. NJ 8807/NJ 8810</strain>
        <tissue evidence="1">Young leaf</tissue>
    </source>
</reference>
<name>A0ACB7XFV6_9ERIC</name>